<dbReference type="Gene3D" id="3.10.350.10">
    <property type="entry name" value="LysM domain"/>
    <property type="match status" value="1"/>
</dbReference>
<dbReference type="PROSITE" id="PS51782">
    <property type="entry name" value="LYSM"/>
    <property type="match status" value="1"/>
</dbReference>
<feature type="domain" description="LysM" evidence="6">
    <location>
        <begin position="366"/>
        <end position="413"/>
    </location>
</feature>
<gene>
    <name evidence="7" type="primary">hup</name>
    <name evidence="7" type="ORF">GCWU000325_01685</name>
</gene>
<organism evidence="7 8">
    <name type="scientific">Alloprevotella tannerae ATCC 51259</name>
    <dbReference type="NCBI Taxonomy" id="626522"/>
    <lineage>
        <taxon>Bacteria</taxon>
        <taxon>Pseudomonadati</taxon>
        <taxon>Bacteroidota</taxon>
        <taxon>Bacteroidia</taxon>
        <taxon>Bacteroidales</taxon>
        <taxon>Prevotellaceae</taxon>
        <taxon>Alloprevotella</taxon>
    </lineage>
</organism>
<feature type="region of interest" description="Disordered" evidence="4">
    <location>
        <begin position="155"/>
        <end position="179"/>
    </location>
</feature>
<keyword evidence="5" id="KW-0472">Membrane</keyword>
<dbReference type="AlphaFoldDB" id="C9LHL9"/>
<dbReference type="Proteomes" id="UP000003460">
    <property type="component" value="Unassembled WGS sequence"/>
</dbReference>
<dbReference type="PANTHER" id="PTHR33175">
    <property type="entry name" value="DNA-BINDING PROTEIN HU"/>
    <property type="match status" value="1"/>
</dbReference>
<dbReference type="SMART" id="SM00411">
    <property type="entry name" value="BHL"/>
    <property type="match status" value="1"/>
</dbReference>
<feature type="compositionally biased region" description="Low complexity" evidence="4">
    <location>
        <begin position="316"/>
        <end position="326"/>
    </location>
</feature>
<evidence type="ECO:0000256" key="1">
    <source>
        <dbReference type="ARBA" id="ARBA00010529"/>
    </source>
</evidence>
<evidence type="ECO:0000256" key="3">
    <source>
        <dbReference type="RuleBase" id="RU003939"/>
    </source>
</evidence>
<evidence type="ECO:0000313" key="7">
    <source>
        <dbReference type="EMBL" id="EEX71373.1"/>
    </source>
</evidence>
<evidence type="ECO:0000313" key="8">
    <source>
        <dbReference type="Proteomes" id="UP000003460"/>
    </source>
</evidence>
<accession>C9LHL9</accession>
<reference evidence="7" key="1">
    <citation type="submission" date="2009-09" db="EMBL/GenBank/DDBJ databases">
        <authorList>
            <person name="Weinstock G."/>
            <person name="Sodergren E."/>
            <person name="Clifton S."/>
            <person name="Fulton L."/>
            <person name="Fulton B."/>
            <person name="Courtney L."/>
            <person name="Fronick C."/>
            <person name="Harrison M."/>
            <person name="Strong C."/>
            <person name="Farmer C."/>
            <person name="Delahaunty K."/>
            <person name="Markovic C."/>
            <person name="Hall O."/>
            <person name="Minx P."/>
            <person name="Tomlinson C."/>
            <person name="Mitreva M."/>
            <person name="Nelson J."/>
            <person name="Hou S."/>
            <person name="Wollam A."/>
            <person name="Pepin K.H."/>
            <person name="Johnson M."/>
            <person name="Bhonagiri V."/>
            <person name="Nash W.E."/>
            <person name="Warren W."/>
            <person name="Chinwalla A."/>
            <person name="Mardis E.R."/>
            <person name="Wilson R.K."/>
        </authorList>
    </citation>
    <scope>NUCLEOTIDE SEQUENCE [LARGE SCALE GENOMIC DNA]</scope>
    <source>
        <strain evidence="7">ATCC 51259</strain>
    </source>
</reference>
<dbReference type="RefSeq" id="WP_006255461.1">
    <property type="nucleotide sequence ID" value="NZ_GG700643.1"/>
</dbReference>
<dbReference type="GeneID" id="84576525"/>
<comment type="caution">
    <text evidence="7">The sequence shown here is derived from an EMBL/GenBank/DDBJ whole genome shotgun (WGS) entry which is preliminary data.</text>
</comment>
<keyword evidence="8" id="KW-1185">Reference proteome</keyword>
<dbReference type="HOGENOM" id="CLU_029436_0_0_10"/>
<dbReference type="InterPro" id="IPR036779">
    <property type="entry name" value="LysM_dom_sf"/>
</dbReference>
<evidence type="ECO:0000256" key="2">
    <source>
        <dbReference type="ARBA" id="ARBA00023125"/>
    </source>
</evidence>
<feature type="transmembrane region" description="Helical" evidence="5">
    <location>
        <begin position="273"/>
        <end position="294"/>
    </location>
</feature>
<dbReference type="PANTHER" id="PTHR33175:SF2">
    <property type="entry name" value="INTEGRATION HOST FACTOR SUBUNIT ALPHA"/>
    <property type="match status" value="1"/>
</dbReference>
<dbReference type="OrthoDB" id="9811567at2"/>
<dbReference type="eggNOG" id="COG0776">
    <property type="taxonomic scope" value="Bacteria"/>
</dbReference>
<dbReference type="InterPro" id="IPR000119">
    <property type="entry name" value="Hist_DNA-bd"/>
</dbReference>
<dbReference type="InterPro" id="IPR010992">
    <property type="entry name" value="IHF-like_DNA-bd_dom_sf"/>
</dbReference>
<sequence length="423" mass="48353">MNRKLLLQEVADAFAQRANISKKKAEAFCRAFFDLIEEELTHESFVKIKGFGTFKVITVNERESININTGERIRIDSHAKLSFVPDSQLKDLINKPFADFQTITLQDRTTEEELTKAEIKIEREISTSQSLQQESTFNQKECYQKEIDNNLHSIEPIGSTNHQKENLSFQEASNRSVKEDSCLQDLNTGSNDLSLGGKIPPLPTQTEAPSNYLIAIDDSEDKKLEIDPSKKYHTNEEVMEDASQSAQTSDEQDATSSNQDFPSQSKSRWLKRIAIFSIFILQAIFCYYAGYYRWFCPYEKNTALPQSATSQEMVASQPQSSPQMQSKKTESSNYKQEKIAEADTINYDKAYPQLPDGRFQIIGTLSTHELQKGENIYHLAKEVYGDKSYAIYIFTFNQLKNPDLVPIGTKLKLPKLRKRIIKK</sequence>
<dbReference type="GO" id="GO:0030527">
    <property type="term" value="F:structural constituent of chromatin"/>
    <property type="evidence" value="ECO:0007669"/>
    <property type="project" value="InterPro"/>
</dbReference>
<proteinExistence type="inferred from homology"/>
<comment type="similarity">
    <text evidence="1 3">Belongs to the bacterial histone-like protein family.</text>
</comment>
<feature type="compositionally biased region" description="Polar residues" evidence="4">
    <location>
        <begin position="158"/>
        <end position="175"/>
    </location>
</feature>
<keyword evidence="2 7" id="KW-0238">DNA-binding</keyword>
<feature type="region of interest" description="Disordered" evidence="4">
    <location>
        <begin position="189"/>
        <end position="208"/>
    </location>
</feature>
<dbReference type="InterPro" id="IPR018392">
    <property type="entry name" value="LysM"/>
</dbReference>
<keyword evidence="5" id="KW-1133">Transmembrane helix</keyword>
<protein>
    <submittedName>
        <fullName evidence="7">DNA-binding protein HU</fullName>
    </submittedName>
</protein>
<feature type="region of interest" description="Disordered" evidence="4">
    <location>
        <begin position="309"/>
        <end position="335"/>
    </location>
</feature>
<evidence type="ECO:0000256" key="4">
    <source>
        <dbReference type="SAM" id="MobiDB-lite"/>
    </source>
</evidence>
<evidence type="ECO:0000259" key="6">
    <source>
        <dbReference type="PROSITE" id="PS51782"/>
    </source>
</evidence>
<dbReference type="GO" id="GO:0003677">
    <property type="term" value="F:DNA binding"/>
    <property type="evidence" value="ECO:0007669"/>
    <property type="project" value="UniProtKB-KW"/>
</dbReference>
<dbReference type="EMBL" id="ACIJ02000021">
    <property type="protein sequence ID" value="EEX71373.1"/>
    <property type="molecule type" value="Genomic_DNA"/>
</dbReference>
<dbReference type="GO" id="GO:0005829">
    <property type="term" value="C:cytosol"/>
    <property type="evidence" value="ECO:0007669"/>
    <property type="project" value="TreeGrafter"/>
</dbReference>
<keyword evidence="5" id="KW-0812">Transmembrane</keyword>
<dbReference type="Gene3D" id="4.10.520.10">
    <property type="entry name" value="IHF-like DNA-binding proteins"/>
    <property type="match status" value="1"/>
</dbReference>
<feature type="compositionally biased region" description="Polar residues" evidence="4">
    <location>
        <begin position="242"/>
        <end position="263"/>
    </location>
</feature>
<evidence type="ECO:0000256" key="5">
    <source>
        <dbReference type="SAM" id="Phobius"/>
    </source>
</evidence>
<feature type="region of interest" description="Disordered" evidence="4">
    <location>
        <begin position="230"/>
        <end position="263"/>
    </location>
</feature>
<name>C9LHL9_9BACT</name>
<dbReference type="STRING" id="626522.GCWU000325_01685"/>
<dbReference type="Pfam" id="PF00216">
    <property type="entry name" value="Bac_DNA_binding"/>
    <property type="match status" value="1"/>
</dbReference>
<dbReference type="SUPFAM" id="SSF47729">
    <property type="entry name" value="IHF-like DNA-binding proteins"/>
    <property type="match status" value="1"/>
</dbReference>